<dbReference type="PANTHER" id="PTHR43018:SF1">
    <property type="entry name" value="PROTEIN AROA(G)"/>
    <property type="match status" value="1"/>
</dbReference>
<feature type="non-terminal residue" evidence="2">
    <location>
        <position position="119"/>
    </location>
</feature>
<dbReference type="EMBL" id="UINC01007179">
    <property type="protein sequence ID" value="SVA31852.1"/>
    <property type="molecule type" value="Genomic_DNA"/>
</dbReference>
<dbReference type="Gene3D" id="3.20.20.70">
    <property type="entry name" value="Aldolase class I"/>
    <property type="match status" value="1"/>
</dbReference>
<organism evidence="2">
    <name type="scientific">marine metagenome</name>
    <dbReference type="NCBI Taxonomy" id="408172"/>
    <lineage>
        <taxon>unclassified sequences</taxon>
        <taxon>metagenomes</taxon>
        <taxon>ecological metagenomes</taxon>
    </lineage>
</organism>
<protein>
    <recommendedName>
        <fullName evidence="1">DAHP synthase ferredoxin-like domain-containing protein</fullName>
    </recommendedName>
</protein>
<evidence type="ECO:0000259" key="1">
    <source>
        <dbReference type="Pfam" id="PF18152"/>
    </source>
</evidence>
<dbReference type="InterPro" id="IPR041071">
    <property type="entry name" value="DAHP_snth_FXD"/>
</dbReference>
<dbReference type="Pfam" id="PF18152">
    <property type="entry name" value="DAHP_snth_FXD"/>
    <property type="match status" value="1"/>
</dbReference>
<proteinExistence type="predicted"/>
<evidence type="ECO:0000313" key="2">
    <source>
        <dbReference type="EMBL" id="SVA31852.1"/>
    </source>
</evidence>
<dbReference type="InterPro" id="IPR052899">
    <property type="entry name" value="Class-I_DAHP_synthase"/>
</dbReference>
<dbReference type="AlphaFoldDB" id="A0A381UUL3"/>
<name>A0A381UUL3_9ZZZZ</name>
<sequence>MLVVMKHAASEKEVRNVVEVIEDLGYEAKAMPGKQRTTVGLMGNDGRVDSSRIEGLDGVLEIILVTKPYKQVSREWQSIDTVVDVGNGVTFGGTSVPVIAGPCSVESESQIMGVAHQLK</sequence>
<gene>
    <name evidence="2" type="ORF">METZ01_LOCUS84706</name>
</gene>
<feature type="domain" description="DAHP synthase ferredoxin-like" evidence="1">
    <location>
        <begin position="1"/>
        <end position="67"/>
    </location>
</feature>
<dbReference type="SUPFAM" id="SSF51569">
    <property type="entry name" value="Aldolase"/>
    <property type="match status" value="1"/>
</dbReference>
<dbReference type="PANTHER" id="PTHR43018">
    <property type="entry name" value="PHOSPHO-2-DEHYDRO-3-DEOXYHEPTONATE ALDOLASE"/>
    <property type="match status" value="1"/>
</dbReference>
<dbReference type="Gene3D" id="3.30.70.1140">
    <property type="entry name" value="Phospho-2-dehydro-3-deoxyheptonate aldolase, domain 1"/>
    <property type="match status" value="1"/>
</dbReference>
<reference evidence="2" key="1">
    <citation type="submission" date="2018-05" db="EMBL/GenBank/DDBJ databases">
        <authorList>
            <person name="Lanie J.A."/>
            <person name="Ng W.-L."/>
            <person name="Kazmierczak K.M."/>
            <person name="Andrzejewski T.M."/>
            <person name="Davidsen T.M."/>
            <person name="Wayne K.J."/>
            <person name="Tettelin H."/>
            <person name="Glass J.I."/>
            <person name="Rusch D."/>
            <person name="Podicherti R."/>
            <person name="Tsui H.-C.T."/>
            <person name="Winkler M.E."/>
        </authorList>
    </citation>
    <scope>NUCLEOTIDE SEQUENCE</scope>
</reference>
<dbReference type="InterPro" id="IPR013785">
    <property type="entry name" value="Aldolase_TIM"/>
</dbReference>
<accession>A0A381UUL3</accession>